<accession>A0A9N9TT52</accession>
<evidence type="ECO:0000256" key="3">
    <source>
        <dbReference type="PROSITE-ProRule" id="PRU00023"/>
    </source>
</evidence>
<keyword evidence="5" id="KW-1185">Reference proteome</keyword>
<keyword evidence="1" id="KW-0677">Repeat</keyword>
<evidence type="ECO:0008006" key="6">
    <source>
        <dbReference type="Google" id="ProtNLM"/>
    </source>
</evidence>
<protein>
    <recommendedName>
        <fullName evidence="6">Ankyrin repeat protein</fullName>
    </recommendedName>
</protein>
<keyword evidence="2 3" id="KW-0040">ANK repeat</keyword>
<evidence type="ECO:0000256" key="1">
    <source>
        <dbReference type="ARBA" id="ARBA00022737"/>
    </source>
</evidence>
<dbReference type="PROSITE" id="PS50297">
    <property type="entry name" value="ANK_REP_REGION"/>
    <property type="match status" value="1"/>
</dbReference>
<dbReference type="InterPro" id="IPR002110">
    <property type="entry name" value="Ankyrin_rpt"/>
</dbReference>
<proteinExistence type="predicted"/>
<sequence length="430" mass="49414">MSLANSLFSAILNNNLARVEKLLNSDIEVNVRNSLEKTPLHIAVVNPGIVKLLIEKGADVNAANSNGDTPLHAAVDLIELETVCMLLYYNADPNVANKNNETPFMKALMSGFVQLQRPLLQYIDDFSNEPNIVAVAIKYGSPHVREIVSKGGPIDQRAVKYFNFSDDNLELFKFIWPRVPGSEINEKTIGPVLIFKLCRGSTSKNFGKYLDFLIEHTESTVVDAIAHSLSDVTLKYFYLKCYSFNCLKELTKFFCLLLQHNFKCSPREKILIFEIFGYCSLFRILLYFDIEGEEGYYKSACSFSTILPVYIYFIRTDIKSICDNIDFRDAPFPKFKCIVNTMSYWAHPRLVSLLNNLQIIRFPKFTELYPELPAFPSLVELARDKSREYLVDKFEITNSGQYYTLVYHLHIPADCMDILAFRKKIYRIKF</sequence>
<reference evidence="4" key="1">
    <citation type="submission" date="2022-01" db="EMBL/GenBank/DDBJ databases">
        <authorList>
            <person name="King R."/>
        </authorList>
    </citation>
    <scope>NUCLEOTIDE SEQUENCE</scope>
</reference>
<evidence type="ECO:0000313" key="4">
    <source>
        <dbReference type="EMBL" id="CAG9861306.1"/>
    </source>
</evidence>
<dbReference type="AlphaFoldDB" id="A0A9N9TT52"/>
<dbReference type="SMART" id="SM00248">
    <property type="entry name" value="ANK"/>
    <property type="match status" value="4"/>
</dbReference>
<name>A0A9N9TT52_PHYSR</name>
<dbReference type="Pfam" id="PF12796">
    <property type="entry name" value="Ank_2"/>
    <property type="match status" value="1"/>
</dbReference>
<dbReference type="InterPro" id="IPR036770">
    <property type="entry name" value="Ankyrin_rpt-contain_sf"/>
</dbReference>
<dbReference type="SUPFAM" id="SSF48403">
    <property type="entry name" value="Ankyrin repeat"/>
    <property type="match status" value="1"/>
</dbReference>
<dbReference type="Gene3D" id="1.25.40.20">
    <property type="entry name" value="Ankyrin repeat-containing domain"/>
    <property type="match status" value="1"/>
</dbReference>
<evidence type="ECO:0000256" key="2">
    <source>
        <dbReference type="ARBA" id="ARBA00023043"/>
    </source>
</evidence>
<dbReference type="EMBL" id="OU900097">
    <property type="protein sequence ID" value="CAG9861306.1"/>
    <property type="molecule type" value="Genomic_DNA"/>
</dbReference>
<dbReference type="PROSITE" id="PS50088">
    <property type="entry name" value="ANK_REPEAT"/>
    <property type="match status" value="2"/>
</dbReference>
<evidence type="ECO:0000313" key="5">
    <source>
        <dbReference type="Proteomes" id="UP001153712"/>
    </source>
</evidence>
<gene>
    <name evidence="4" type="ORF">PHYEVI_LOCUS7648</name>
</gene>
<feature type="repeat" description="ANK" evidence="3">
    <location>
        <begin position="66"/>
        <end position="98"/>
    </location>
</feature>
<feature type="repeat" description="ANK" evidence="3">
    <location>
        <begin position="35"/>
        <end position="65"/>
    </location>
</feature>
<dbReference type="Proteomes" id="UP001153712">
    <property type="component" value="Chromosome 4"/>
</dbReference>
<dbReference type="OrthoDB" id="6431538at2759"/>
<dbReference type="PANTHER" id="PTHR24171:SF9">
    <property type="entry name" value="ANKYRIN REPEAT DOMAIN-CONTAINING PROTEIN 39"/>
    <property type="match status" value="1"/>
</dbReference>
<dbReference type="PANTHER" id="PTHR24171">
    <property type="entry name" value="ANKYRIN REPEAT DOMAIN-CONTAINING PROTEIN 39-RELATED"/>
    <property type="match status" value="1"/>
</dbReference>
<organism evidence="4 5">
    <name type="scientific">Phyllotreta striolata</name>
    <name type="common">Striped flea beetle</name>
    <name type="synonym">Crioceris striolata</name>
    <dbReference type="NCBI Taxonomy" id="444603"/>
    <lineage>
        <taxon>Eukaryota</taxon>
        <taxon>Metazoa</taxon>
        <taxon>Ecdysozoa</taxon>
        <taxon>Arthropoda</taxon>
        <taxon>Hexapoda</taxon>
        <taxon>Insecta</taxon>
        <taxon>Pterygota</taxon>
        <taxon>Neoptera</taxon>
        <taxon>Endopterygota</taxon>
        <taxon>Coleoptera</taxon>
        <taxon>Polyphaga</taxon>
        <taxon>Cucujiformia</taxon>
        <taxon>Chrysomeloidea</taxon>
        <taxon>Chrysomelidae</taxon>
        <taxon>Galerucinae</taxon>
        <taxon>Alticini</taxon>
        <taxon>Phyllotreta</taxon>
    </lineage>
</organism>